<dbReference type="PANTHER" id="PTHR36111:SF2">
    <property type="entry name" value="INNER MEMBRANE PROTEIN"/>
    <property type="match status" value="1"/>
</dbReference>
<keyword evidence="3" id="KW-1185">Reference proteome</keyword>
<name>A0ABQ0EAV2_9BACT</name>
<keyword evidence="1" id="KW-1133">Transmembrane helix</keyword>
<evidence type="ECO:0000313" key="2">
    <source>
        <dbReference type="EMBL" id="GAB1254706.1"/>
    </source>
</evidence>
<feature type="transmembrane region" description="Helical" evidence="1">
    <location>
        <begin position="55"/>
        <end position="74"/>
    </location>
</feature>
<dbReference type="PANTHER" id="PTHR36111">
    <property type="entry name" value="INNER MEMBRANE PROTEIN-RELATED"/>
    <property type="match status" value="1"/>
</dbReference>
<dbReference type="Pfam" id="PF04474">
    <property type="entry name" value="DUF554"/>
    <property type="match status" value="1"/>
</dbReference>
<feature type="transmembrane region" description="Helical" evidence="1">
    <location>
        <begin position="100"/>
        <end position="122"/>
    </location>
</feature>
<accession>A0ABQ0EAV2</accession>
<dbReference type="RefSeq" id="WP_407844918.1">
    <property type="nucleotide sequence ID" value="NZ_BAAFSG010000001.1"/>
</dbReference>
<gene>
    <name evidence="2" type="ORF">Defa_21930</name>
</gene>
<dbReference type="EMBL" id="BAAFSG010000001">
    <property type="protein sequence ID" value="GAB1254706.1"/>
    <property type="molecule type" value="Genomic_DNA"/>
</dbReference>
<dbReference type="InterPro" id="IPR007563">
    <property type="entry name" value="DUF554"/>
</dbReference>
<reference evidence="2 3" key="1">
    <citation type="journal article" date="2025" name="Int. J. Syst. Evol. Microbiol.">
        <title>Desulfovibrio falkowii sp. nov., Porphyromonas miyakawae sp. nov., Mediterraneibacter flintii sp. nov. and Owariibacterium komagatae gen. nov., sp. nov., isolated from human faeces.</title>
        <authorList>
            <person name="Hamaguchi T."/>
            <person name="Ohara M."/>
            <person name="Hisatomi A."/>
            <person name="Sekiguchi K."/>
            <person name="Takeda J.I."/>
            <person name="Ueyama J."/>
            <person name="Ito M."/>
            <person name="Nishiwaki H."/>
            <person name="Ogi T."/>
            <person name="Hirayama M."/>
            <person name="Ohkuma M."/>
            <person name="Sakamoto M."/>
            <person name="Ohno K."/>
        </authorList>
    </citation>
    <scope>NUCLEOTIDE SEQUENCE [LARGE SCALE GENOMIC DNA]</scope>
    <source>
        <strain evidence="2 3">13CB8C</strain>
    </source>
</reference>
<proteinExistence type="predicted"/>
<evidence type="ECO:0000313" key="3">
    <source>
        <dbReference type="Proteomes" id="UP001628192"/>
    </source>
</evidence>
<comment type="caution">
    <text evidence="2">The sequence shown here is derived from an EMBL/GenBank/DDBJ whole genome shotgun (WGS) entry which is preliminary data.</text>
</comment>
<protein>
    <submittedName>
        <fullName evidence="2">DUF554 domain-containing protein</fullName>
    </submittedName>
</protein>
<feature type="transmembrane region" description="Helical" evidence="1">
    <location>
        <begin position="209"/>
        <end position="231"/>
    </location>
</feature>
<dbReference type="Proteomes" id="UP001628192">
    <property type="component" value="Unassembled WGS sequence"/>
</dbReference>
<feature type="transmembrane region" description="Helical" evidence="1">
    <location>
        <begin position="6"/>
        <end position="25"/>
    </location>
</feature>
<sequence length="233" mass="24402">MTGPIINSTCLAAGSIIGAVFACYIPARVKSSLPLTAGLITLSLGSSLVGKAAHFPAVVLSTLVGAAIGELFYFEKGLETAIKRLLTRSKKSGDINNEELALQYITLVSAFCFGSMGLFGAVEEGITGTTGLLLTKSVLDLCSGIIFGASLGANVGIIAIPQFLILAGLCWSGNKIIPLITPEMLQNFTSTGGIIFLATGIRMCGIKTIPIITMIPSLVLILPFTKLWMWLGF</sequence>
<organism evidence="2 3">
    <name type="scientific">Desulfovibrio falkowii</name>
    <dbReference type="NCBI Taxonomy" id="3136602"/>
    <lineage>
        <taxon>Bacteria</taxon>
        <taxon>Pseudomonadati</taxon>
        <taxon>Thermodesulfobacteriota</taxon>
        <taxon>Desulfovibrionia</taxon>
        <taxon>Desulfovibrionales</taxon>
        <taxon>Desulfovibrionaceae</taxon>
        <taxon>Desulfovibrio</taxon>
    </lineage>
</organism>
<keyword evidence="1" id="KW-0812">Transmembrane</keyword>
<feature type="transmembrane region" description="Helical" evidence="1">
    <location>
        <begin position="145"/>
        <end position="172"/>
    </location>
</feature>
<keyword evidence="1" id="KW-0472">Membrane</keyword>
<evidence type="ECO:0000256" key="1">
    <source>
        <dbReference type="SAM" id="Phobius"/>
    </source>
</evidence>